<keyword evidence="4 6" id="KW-1133">Transmembrane helix</keyword>
<protein>
    <submittedName>
        <fullName evidence="8">Heme exporter protein C</fullName>
    </submittedName>
</protein>
<evidence type="ECO:0000256" key="4">
    <source>
        <dbReference type="ARBA" id="ARBA00022989"/>
    </source>
</evidence>
<comment type="subcellular location">
    <subcellularLocation>
        <location evidence="1">Membrane</location>
        <topology evidence="1">Multi-pass membrane protein</topology>
    </subcellularLocation>
</comment>
<dbReference type="GO" id="GO:0005886">
    <property type="term" value="C:plasma membrane"/>
    <property type="evidence" value="ECO:0007669"/>
    <property type="project" value="TreeGrafter"/>
</dbReference>
<feature type="transmembrane region" description="Helical" evidence="6">
    <location>
        <begin position="41"/>
        <end position="63"/>
    </location>
</feature>
<evidence type="ECO:0000256" key="2">
    <source>
        <dbReference type="ARBA" id="ARBA00022692"/>
    </source>
</evidence>
<dbReference type="PANTHER" id="PTHR30071:SF1">
    <property type="entry name" value="CYTOCHROME B_B6 PROTEIN-RELATED"/>
    <property type="match status" value="1"/>
</dbReference>
<accession>A0A345UM00</accession>
<evidence type="ECO:0000256" key="3">
    <source>
        <dbReference type="ARBA" id="ARBA00022748"/>
    </source>
</evidence>
<dbReference type="PANTHER" id="PTHR30071">
    <property type="entry name" value="HEME EXPORTER PROTEIN C"/>
    <property type="match status" value="1"/>
</dbReference>
<dbReference type="InterPro" id="IPR045062">
    <property type="entry name" value="Cyt_c_biogenesis_CcsA/CcmC"/>
</dbReference>
<feature type="transmembrane region" description="Helical" evidence="6">
    <location>
        <begin position="75"/>
        <end position="97"/>
    </location>
</feature>
<dbReference type="KEGG" id="cprv:CYPRO_2256"/>
<dbReference type="Proteomes" id="UP000254808">
    <property type="component" value="Chromosome"/>
</dbReference>
<reference evidence="8 9" key="1">
    <citation type="submission" date="2018-03" db="EMBL/GenBank/DDBJ databases">
        <title>Phenotypic and genomic properties of Cyclonatronum proteinivorum gen. nov., sp. nov., a haloalkaliphilic bacteroidete from soda lakes possessing Na+-translocating rhodopsin.</title>
        <authorList>
            <person name="Toshchakov S.V."/>
            <person name="Korzhenkov A."/>
            <person name="Samarov N.I."/>
            <person name="Kublanov I.V."/>
            <person name="Muntyan M.S."/>
            <person name="Sorokin D.Y."/>
        </authorList>
    </citation>
    <scope>NUCLEOTIDE SEQUENCE [LARGE SCALE GENOMIC DNA]</scope>
    <source>
        <strain evidence="8 9">Omega</strain>
    </source>
</reference>
<evidence type="ECO:0000256" key="5">
    <source>
        <dbReference type="ARBA" id="ARBA00023136"/>
    </source>
</evidence>
<gene>
    <name evidence="8" type="ORF">CYPRO_2256</name>
</gene>
<organism evidence="8 9">
    <name type="scientific">Cyclonatronum proteinivorum</name>
    <dbReference type="NCBI Taxonomy" id="1457365"/>
    <lineage>
        <taxon>Bacteria</taxon>
        <taxon>Pseudomonadati</taxon>
        <taxon>Balneolota</taxon>
        <taxon>Balneolia</taxon>
        <taxon>Balneolales</taxon>
        <taxon>Cyclonatronaceae</taxon>
        <taxon>Cyclonatronum</taxon>
    </lineage>
</organism>
<feature type="transmembrane region" description="Helical" evidence="6">
    <location>
        <begin position="109"/>
        <end position="126"/>
    </location>
</feature>
<feature type="transmembrane region" description="Helical" evidence="6">
    <location>
        <begin position="178"/>
        <end position="200"/>
    </location>
</feature>
<feature type="domain" description="Cytochrome c assembly protein" evidence="7">
    <location>
        <begin position="10"/>
        <end position="157"/>
    </location>
</feature>
<evidence type="ECO:0000313" key="8">
    <source>
        <dbReference type="EMBL" id="AXJ01502.1"/>
    </source>
</evidence>
<proteinExistence type="predicted"/>
<dbReference type="GO" id="GO:0017004">
    <property type="term" value="P:cytochrome complex assembly"/>
    <property type="evidence" value="ECO:0007669"/>
    <property type="project" value="UniProtKB-KW"/>
</dbReference>
<dbReference type="AlphaFoldDB" id="A0A345UM00"/>
<dbReference type="EMBL" id="CP027806">
    <property type="protein sequence ID" value="AXJ01502.1"/>
    <property type="molecule type" value="Genomic_DNA"/>
</dbReference>
<keyword evidence="2 6" id="KW-0812">Transmembrane</keyword>
<keyword evidence="9" id="KW-1185">Reference proteome</keyword>
<dbReference type="InterPro" id="IPR002541">
    <property type="entry name" value="Cyt_c_assembly"/>
</dbReference>
<keyword evidence="5 6" id="KW-0472">Membrane</keyword>
<dbReference type="Pfam" id="PF01578">
    <property type="entry name" value="Cytochrom_C_asm"/>
    <property type="match status" value="1"/>
</dbReference>
<evidence type="ECO:0000256" key="6">
    <source>
        <dbReference type="SAM" id="Phobius"/>
    </source>
</evidence>
<feature type="transmembrane region" description="Helical" evidence="6">
    <location>
        <begin position="7"/>
        <end position="29"/>
    </location>
</feature>
<name>A0A345UM00_9BACT</name>
<evidence type="ECO:0000313" key="9">
    <source>
        <dbReference type="Proteomes" id="UP000254808"/>
    </source>
</evidence>
<evidence type="ECO:0000256" key="1">
    <source>
        <dbReference type="ARBA" id="ARBA00004141"/>
    </source>
</evidence>
<sequence length="222" mass="25293">MKLWKYLVLTWLTVVIAAAFLVNIPQIAILEETARNLIFHVPMWFTMFAAFAAGMVYSIRYLWSENPGDDLKAESASAIGVVFGICGLLTGMVWARFTWGAWWTFAEPKMNLSAIALLIYVAYFILRSSFDDPQLRARLSAVYNIFAASTIPFLMYVIPRQLPSLHPGADGNPAFSEFTAIELRIVFYPAILGFFALAYWMTNLRYRYRKAVLTLETRNTDL</sequence>
<keyword evidence="3" id="KW-0201">Cytochrome c-type biogenesis</keyword>
<dbReference type="GO" id="GO:0020037">
    <property type="term" value="F:heme binding"/>
    <property type="evidence" value="ECO:0007669"/>
    <property type="project" value="InterPro"/>
</dbReference>
<evidence type="ECO:0000259" key="7">
    <source>
        <dbReference type="Pfam" id="PF01578"/>
    </source>
</evidence>
<feature type="transmembrane region" description="Helical" evidence="6">
    <location>
        <begin position="138"/>
        <end position="158"/>
    </location>
</feature>